<reference evidence="3" key="1">
    <citation type="journal article" date="2014" name="Genome Announc.">
        <title>Draft Genome Sequences of Two Lactobacillus Strains, L. farraginis JCM 14108T and L. composti JCM 14202T, Isolated from Compost of Distilled Shochu Residue.</title>
        <authorList>
            <person name="Yuki M."/>
            <person name="Oshima K."/>
            <person name="Suda W."/>
            <person name="Kitahara M."/>
            <person name="Kitamura K."/>
            <person name="Iida T."/>
            <person name="Hattori M."/>
            <person name="Ohkuma M."/>
        </authorList>
    </citation>
    <scope>NUCLEOTIDE SEQUENCE [LARGE SCALE GENOMIC DNA]</scope>
    <source>
        <strain evidence="3">JCM 14108</strain>
    </source>
</reference>
<evidence type="ECO:0000313" key="3">
    <source>
        <dbReference type="EMBL" id="GAF35920.1"/>
    </source>
</evidence>
<accession>X0QBD1</accession>
<dbReference type="InterPro" id="IPR049049">
    <property type="entry name" value="Beta-AFase-like_GH127_C"/>
</dbReference>
<sequence>MSHQFIANDAEFDDGIKVSQTNHFPWSGDIHYEIENPNDASFKFGIRIPSWSASYELKVNGGAKTLPVKDGFIYLDVDGKSLTLDLKLDMSTKIMRANNRVSHDFGKVAVQRGPVVYAAEQADNEAPLWLYQVSPDAKTDYHFDEKLLDGVGVVKVAAKREKLDSDEANLYTEAKSEETENVDLTMIPYYAWANRENGQMSVWLNR</sequence>
<organism evidence="3 4">
    <name type="scientific">Lentilactobacillus farraginis DSM 18382 = JCM 14108</name>
    <dbReference type="NCBI Taxonomy" id="1423743"/>
    <lineage>
        <taxon>Bacteria</taxon>
        <taxon>Bacillati</taxon>
        <taxon>Bacillota</taxon>
        <taxon>Bacilli</taxon>
        <taxon>Lactobacillales</taxon>
        <taxon>Lactobacillaceae</taxon>
        <taxon>Lentilactobacillus</taxon>
    </lineage>
</organism>
<feature type="domain" description="Non-reducing end beta-L-arabinofuranosidase-like GH127 C-terminal" evidence="2">
    <location>
        <begin position="93"/>
        <end position="205"/>
    </location>
</feature>
<dbReference type="GO" id="GO:0016787">
    <property type="term" value="F:hydrolase activity"/>
    <property type="evidence" value="ECO:0007669"/>
    <property type="project" value="UniProtKB-KW"/>
</dbReference>
<evidence type="ECO:0000259" key="2">
    <source>
        <dbReference type="Pfam" id="PF20737"/>
    </source>
</evidence>
<dbReference type="Proteomes" id="UP000019488">
    <property type="component" value="Unassembled WGS sequence"/>
</dbReference>
<dbReference type="InterPro" id="IPR049046">
    <property type="entry name" value="Beta-AFase-like_GH127_middle"/>
</dbReference>
<dbReference type="EMBL" id="BAKI01000005">
    <property type="protein sequence ID" value="GAF35920.1"/>
    <property type="molecule type" value="Genomic_DNA"/>
</dbReference>
<dbReference type="PANTHER" id="PTHR43465">
    <property type="entry name" value="DUF1680 DOMAIN PROTEIN (AFU_ORTHOLOGUE AFUA_1G08910)"/>
    <property type="match status" value="1"/>
</dbReference>
<feature type="domain" description="Non-reducing end beta-L-arabinofuranosidase-like GH127 middle" evidence="1">
    <location>
        <begin position="2"/>
        <end position="89"/>
    </location>
</feature>
<keyword evidence="3" id="KW-0378">Hydrolase</keyword>
<protein>
    <submittedName>
        <fullName evidence="3">Glycosyl hydrolase</fullName>
    </submittedName>
</protein>
<proteinExistence type="predicted"/>
<name>X0QBD1_9LACO</name>
<gene>
    <name evidence="3" type="ORF">JCM14108_854</name>
</gene>
<dbReference type="AlphaFoldDB" id="X0QBD1"/>
<evidence type="ECO:0000259" key="1">
    <source>
        <dbReference type="Pfam" id="PF20736"/>
    </source>
</evidence>
<dbReference type="PANTHER" id="PTHR43465:SF2">
    <property type="entry name" value="DUF1680 DOMAIN PROTEIN (AFU_ORTHOLOGUE AFUA_1G08910)"/>
    <property type="match status" value="1"/>
</dbReference>
<dbReference type="Pfam" id="PF20737">
    <property type="entry name" value="Glyco_hydro127C"/>
    <property type="match status" value="1"/>
</dbReference>
<dbReference type="Pfam" id="PF20736">
    <property type="entry name" value="Glyco_hydro127M"/>
    <property type="match status" value="1"/>
</dbReference>
<dbReference type="InterPro" id="IPR049174">
    <property type="entry name" value="Beta-AFase-like"/>
</dbReference>
<comment type="caution">
    <text evidence="3">The sequence shown here is derived from an EMBL/GenBank/DDBJ whole genome shotgun (WGS) entry which is preliminary data.</text>
</comment>
<evidence type="ECO:0000313" key="4">
    <source>
        <dbReference type="Proteomes" id="UP000019488"/>
    </source>
</evidence>